<evidence type="ECO:0000256" key="4">
    <source>
        <dbReference type="ARBA" id="ARBA00022786"/>
    </source>
</evidence>
<name>A0A6J8BH57_MYTCO</name>
<sequence length="228" mass="25282">MPAGFFFRRTSIKVQLDLMNRTPANLNISSQFTAYFAESPAGVSIISNSKKSPNEYYKYGSQYGYSTATVQLDAIDEIVLSYVISILEDLGDDQNAEENINVDQFTEMMDAYIPGLSSIDRLEDYNKTTEVCSEPWPNYSSYVELNAVITGITLFFSVEICEWMFSLSSELSKKTGESNDSRCIPVDNTSARSSPVTDIIGATALPQIDNTEVNGNVVKNYNLLNSPS</sequence>
<protein>
    <submittedName>
        <fullName evidence="6">Uncharacterized protein</fullName>
    </submittedName>
</protein>
<keyword evidence="3" id="KW-0963">Cytoplasm</keyword>
<dbReference type="GO" id="GO:0005737">
    <property type="term" value="C:cytoplasm"/>
    <property type="evidence" value="ECO:0007669"/>
    <property type="project" value="UniProtKB-SubCell"/>
</dbReference>
<evidence type="ECO:0000256" key="5">
    <source>
        <dbReference type="ARBA" id="ARBA00023242"/>
    </source>
</evidence>
<dbReference type="AlphaFoldDB" id="A0A6J8BH57"/>
<evidence type="ECO:0000313" key="7">
    <source>
        <dbReference type="Proteomes" id="UP000507470"/>
    </source>
</evidence>
<comment type="subcellular location">
    <subcellularLocation>
        <location evidence="2">Cytoplasm</location>
    </subcellularLocation>
    <subcellularLocation>
        <location evidence="1">Nucleus</location>
    </subcellularLocation>
</comment>
<dbReference type="PANTHER" id="PTHR12493:SF0">
    <property type="entry name" value="CUE DOMAIN-CONTAINING PROTEIN 2"/>
    <property type="match status" value="1"/>
</dbReference>
<evidence type="ECO:0000256" key="3">
    <source>
        <dbReference type="ARBA" id="ARBA00022490"/>
    </source>
</evidence>
<keyword evidence="4" id="KW-0833">Ubl conjugation pathway</keyword>
<dbReference type="PANTHER" id="PTHR12493">
    <property type="entry name" value="CUE DOMAIN CONTAINING 2"/>
    <property type="match status" value="1"/>
</dbReference>
<dbReference type="GO" id="GO:0005634">
    <property type="term" value="C:nucleus"/>
    <property type="evidence" value="ECO:0007669"/>
    <property type="project" value="UniProtKB-SubCell"/>
</dbReference>
<keyword evidence="5" id="KW-0539">Nucleus</keyword>
<evidence type="ECO:0000313" key="6">
    <source>
        <dbReference type="EMBL" id="CAC5383278.1"/>
    </source>
</evidence>
<evidence type="ECO:0000256" key="2">
    <source>
        <dbReference type="ARBA" id="ARBA00004496"/>
    </source>
</evidence>
<accession>A0A6J8BH57</accession>
<reference evidence="6 7" key="1">
    <citation type="submission" date="2020-06" db="EMBL/GenBank/DDBJ databases">
        <authorList>
            <person name="Li R."/>
            <person name="Bekaert M."/>
        </authorList>
    </citation>
    <scope>NUCLEOTIDE SEQUENCE [LARGE SCALE GENOMIC DNA]</scope>
    <source>
        <strain evidence="7">wild</strain>
    </source>
</reference>
<dbReference type="Proteomes" id="UP000507470">
    <property type="component" value="Unassembled WGS sequence"/>
</dbReference>
<gene>
    <name evidence="6" type="ORF">MCOR_19042</name>
</gene>
<keyword evidence="7" id="KW-1185">Reference proteome</keyword>
<dbReference type="OrthoDB" id="10060331at2759"/>
<evidence type="ECO:0000256" key="1">
    <source>
        <dbReference type="ARBA" id="ARBA00004123"/>
    </source>
</evidence>
<dbReference type="EMBL" id="CACVKT020003357">
    <property type="protein sequence ID" value="CAC5383278.1"/>
    <property type="molecule type" value="Genomic_DNA"/>
</dbReference>
<proteinExistence type="predicted"/>
<organism evidence="6 7">
    <name type="scientific">Mytilus coruscus</name>
    <name type="common">Sea mussel</name>
    <dbReference type="NCBI Taxonomy" id="42192"/>
    <lineage>
        <taxon>Eukaryota</taxon>
        <taxon>Metazoa</taxon>
        <taxon>Spiralia</taxon>
        <taxon>Lophotrochozoa</taxon>
        <taxon>Mollusca</taxon>
        <taxon>Bivalvia</taxon>
        <taxon>Autobranchia</taxon>
        <taxon>Pteriomorphia</taxon>
        <taxon>Mytilida</taxon>
        <taxon>Mytiloidea</taxon>
        <taxon>Mytilidae</taxon>
        <taxon>Mytilinae</taxon>
        <taxon>Mytilus</taxon>
    </lineage>
</organism>